<evidence type="ECO:0000259" key="7">
    <source>
        <dbReference type="PROSITE" id="PS50850"/>
    </source>
</evidence>
<dbReference type="PANTHER" id="PTHR43791">
    <property type="entry name" value="PERMEASE-RELATED"/>
    <property type="match status" value="1"/>
</dbReference>
<sequence length="435" mass="46380">MSDFEAPTVVERKVARRLLWILMPGMLFAFMDRINISFAAPTMNPALGIDAATFGLGAGIFFLGYMLFEVPSNMVLARVGARYWISRIMISWGLVAALMAFATGTTSFLSLRFLLGVAEAGFIPGVMLYASYWVSAKRLGSFNSWLLLMVPVAGFTTALISGAILKLDGVLGFAGWQWIFILEGLPPVILGFIALGCLDDRPADARWLTESEKGRIEALTASRKEASHVPVKAALSLAVKNPLVWALALAYFLMNFALGAQPWFPLLLGQLKLSSTEIAFAVAIPNLLAAVAMVFWGKRSDRRGERLNHLLIAATVSALGWVLCGYGSASAGVMLAGIALALVGLFASLVVFWTIPINVMTVEARPAGIGLVTCVGLLGSFLSPTITGYLKDLSGNFTAGMYLAAAGILLSAILVRISVAKPLLVVQKPAADVTA</sequence>
<feature type="transmembrane region" description="Helical" evidence="6">
    <location>
        <begin position="399"/>
        <end position="419"/>
    </location>
</feature>
<evidence type="ECO:0000313" key="9">
    <source>
        <dbReference type="Proteomes" id="UP000652760"/>
    </source>
</evidence>
<feature type="transmembrane region" description="Helical" evidence="6">
    <location>
        <begin position="335"/>
        <end position="355"/>
    </location>
</feature>
<feature type="domain" description="Major facilitator superfamily (MFS) profile" evidence="7">
    <location>
        <begin position="18"/>
        <end position="423"/>
    </location>
</feature>
<dbReference type="Proteomes" id="UP000652760">
    <property type="component" value="Unassembled WGS sequence"/>
</dbReference>
<reference evidence="9" key="1">
    <citation type="submission" date="2021-01" db="EMBL/GenBank/DDBJ databases">
        <title>Genome public.</title>
        <authorList>
            <person name="Liu C."/>
            <person name="Sun Q."/>
        </authorList>
    </citation>
    <scope>NUCLEOTIDE SEQUENCE [LARGE SCALE GENOMIC DNA]</scope>
    <source>
        <strain evidence="9">YIM B02556</strain>
    </source>
</reference>
<feature type="transmembrane region" description="Helical" evidence="6">
    <location>
        <begin position="242"/>
        <end position="258"/>
    </location>
</feature>
<gene>
    <name evidence="8" type="ORF">JHL17_15540</name>
</gene>
<dbReference type="Gene3D" id="1.20.1250.20">
    <property type="entry name" value="MFS general substrate transporter like domains"/>
    <property type="match status" value="2"/>
</dbReference>
<feature type="transmembrane region" description="Helical" evidence="6">
    <location>
        <begin position="177"/>
        <end position="198"/>
    </location>
</feature>
<keyword evidence="9" id="KW-1185">Reference proteome</keyword>
<feature type="transmembrane region" description="Helical" evidence="6">
    <location>
        <begin position="18"/>
        <end position="40"/>
    </location>
</feature>
<evidence type="ECO:0000256" key="5">
    <source>
        <dbReference type="ARBA" id="ARBA00023136"/>
    </source>
</evidence>
<feature type="transmembrane region" description="Helical" evidence="6">
    <location>
        <begin position="278"/>
        <end position="297"/>
    </location>
</feature>
<evidence type="ECO:0000256" key="6">
    <source>
        <dbReference type="SAM" id="Phobius"/>
    </source>
</evidence>
<dbReference type="SUPFAM" id="SSF103473">
    <property type="entry name" value="MFS general substrate transporter"/>
    <property type="match status" value="1"/>
</dbReference>
<keyword evidence="4 6" id="KW-1133">Transmembrane helix</keyword>
<feature type="transmembrane region" description="Helical" evidence="6">
    <location>
        <begin position="367"/>
        <end position="387"/>
    </location>
</feature>
<evidence type="ECO:0000256" key="2">
    <source>
        <dbReference type="ARBA" id="ARBA00022448"/>
    </source>
</evidence>
<keyword evidence="3 6" id="KW-0812">Transmembrane</keyword>
<dbReference type="InterPro" id="IPR036259">
    <property type="entry name" value="MFS_trans_sf"/>
</dbReference>
<evidence type="ECO:0000313" key="8">
    <source>
        <dbReference type="EMBL" id="MBK1838831.1"/>
    </source>
</evidence>
<evidence type="ECO:0000256" key="4">
    <source>
        <dbReference type="ARBA" id="ARBA00022989"/>
    </source>
</evidence>
<dbReference type="Pfam" id="PF07690">
    <property type="entry name" value="MFS_1"/>
    <property type="match status" value="1"/>
</dbReference>
<dbReference type="PROSITE" id="PS50850">
    <property type="entry name" value="MFS"/>
    <property type="match status" value="1"/>
</dbReference>
<feature type="transmembrane region" description="Helical" evidence="6">
    <location>
        <begin position="309"/>
        <end position="329"/>
    </location>
</feature>
<feature type="transmembrane region" description="Helical" evidence="6">
    <location>
        <begin position="115"/>
        <end position="134"/>
    </location>
</feature>
<dbReference type="CDD" id="cd17319">
    <property type="entry name" value="MFS_ExuT_GudP_like"/>
    <property type="match status" value="1"/>
</dbReference>
<protein>
    <submittedName>
        <fullName evidence="8">MFS transporter</fullName>
    </submittedName>
</protein>
<keyword evidence="2" id="KW-0813">Transport</keyword>
<accession>A0ABS1F607</accession>
<dbReference type="InterPro" id="IPR020846">
    <property type="entry name" value="MFS_dom"/>
</dbReference>
<name>A0ABS1F607_9PROT</name>
<proteinExistence type="predicted"/>
<evidence type="ECO:0000256" key="3">
    <source>
        <dbReference type="ARBA" id="ARBA00022692"/>
    </source>
</evidence>
<feature type="transmembrane region" description="Helical" evidence="6">
    <location>
        <begin position="89"/>
        <end position="109"/>
    </location>
</feature>
<dbReference type="RefSeq" id="WP_200194439.1">
    <property type="nucleotide sequence ID" value="NZ_JAENHM010000046.1"/>
</dbReference>
<keyword evidence="5 6" id="KW-0472">Membrane</keyword>
<organism evidence="8 9">
    <name type="scientific">Azospirillum endophyticum</name>
    <dbReference type="NCBI Taxonomy" id="2800326"/>
    <lineage>
        <taxon>Bacteria</taxon>
        <taxon>Pseudomonadati</taxon>
        <taxon>Pseudomonadota</taxon>
        <taxon>Alphaproteobacteria</taxon>
        <taxon>Rhodospirillales</taxon>
        <taxon>Azospirillaceae</taxon>
        <taxon>Azospirillum</taxon>
    </lineage>
</organism>
<dbReference type="PANTHER" id="PTHR43791:SF36">
    <property type="entry name" value="TRANSPORTER, PUTATIVE (AFU_ORTHOLOGUE AFUA_6G08340)-RELATED"/>
    <property type="match status" value="1"/>
</dbReference>
<comment type="caution">
    <text evidence="8">The sequence shown here is derived from an EMBL/GenBank/DDBJ whole genome shotgun (WGS) entry which is preliminary data.</text>
</comment>
<feature type="transmembrane region" description="Helical" evidence="6">
    <location>
        <begin position="46"/>
        <end position="68"/>
    </location>
</feature>
<feature type="transmembrane region" description="Helical" evidence="6">
    <location>
        <begin position="146"/>
        <end position="165"/>
    </location>
</feature>
<evidence type="ECO:0000256" key="1">
    <source>
        <dbReference type="ARBA" id="ARBA00004141"/>
    </source>
</evidence>
<dbReference type="EMBL" id="JAENHM010000046">
    <property type="protein sequence ID" value="MBK1838831.1"/>
    <property type="molecule type" value="Genomic_DNA"/>
</dbReference>
<comment type="subcellular location">
    <subcellularLocation>
        <location evidence="1">Membrane</location>
        <topology evidence="1">Multi-pass membrane protein</topology>
    </subcellularLocation>
</comment>
<dbReference type="InterPro" id="IPR011701">
    <property type="entry name" value="MFS"/>
</dbReference>